<dbReference type="PANTHER" id="PTHR11476:SF7">
    <property type="entry name" value="HISTIDINE--TRNA LIGASE"/>
    <property type="match status" value="1"/>
</dbReference>
<dbReference type="Pfam" id="PF13393">
    <property type="entry name" value="tRNA-synt_His"/>
    <property type="match status" value="1"/>
</dbReference>
<dbReference type="PROSITE" id="PS50862">
    <property type="entry name" value="AA_TRNA_LIGASE_II"/>
    <property type="match status" value="1"/>
</dbReference>
<evidence type="ECO:0000256" key="2">
    <source>
        <dbReference type="ARBA" id="ARBA00011738"/>
    </source>
</evidence>
<dbReference type="SUPFAM" id="SSF55681">
    <property type="entry name" value="Class II aaRS and biotin synthetases"/>
    <property type="match status" value="1"/>
</dbReference>
<organism evidence="13 14">
    <name type="scientific">Luteimonas colneyensis</name>
    <dbReference type="NCBI Taxonomy" id="2762230"/>
    <lineage>
        <taxon>Bacteria</taxon>
        <taxon>Pseudomonadati</taxon>
        <taxon>Pseudomonadota</taxon>
        <taxon>Gammaproteobacteria</taxon>
        <taxon>Lysobacterales</taxon>
        <taxon>Lysobacteraceae</taxon>
        <taxon>Luteimonas</taxon>
    </lineage>
</organism>
<dbReference type="GO" id="GO:0004821">
    <property type="term" value="F:histidine-tRNA ligase activity"/>
    <property type="evidence" value="ECO:0007669"/>
    <property type="project" value="UniProtKB-EC"/>
</dbReference>
<dbReference type="Proteomes" id="UP000647183">
    <property type="component" value="Unassembled WGS sequence"/>
</dbReference>
<name>A0ABR8UG18_9GAMM</name>
<comment type="catalytic activity">
    <reaction evidence="9 10">
        <text>tRNA(His) + L-histidine + ATP = L-histidyl-tRNA(His) + AMP + diphosphate + H(+)</text>
        <dbReference type="Rhea" id="RHEA:17313"/>
        <dbReference type="Rhea" id="RHEA-COMP:9665"/>
        <dbReference type="Rhea" id="RHEA-COMP:9689"/>
        <dbReference type="ChEBI" id="CHEBI:15378"/>
        <dbReference type="ChEBI" id="CHEBI:30616"/>
        <dbReference type="ChEBI" id="CHEBI:33019"/>
        <dbReference type="ChEBI" id="CHEBI:57595"/>
        <dbReference type="ChEBI" id="CHEBI:78442"/>
        <dbReference type="ChEBI" id="CHEBI:78527"/>
        <dbReference type="ChEBI" id="CHEBI:456215"/>
        <dbReference type="EC" id="6.1.1.21"/>
    </reaction>
</comment>
<evidence type="ECO:0000256" key="6">
    <source>
        <dbReference type="ARBA" id="ARBA00022840"/>
    </source>
</evidence>
<evidence type="ECO:0000256" key="3">
    <source>
        <dbReference type="ARBA" id="ARBA00022490"/>
    </source>
</evidence>
<evidence type="ECO:0000256" key="4">
    <source>
        <dbReference type="ARBA" id="ARBA00022598"/>
    </source>
</evidence>
<dbReference type="InterPro" id="IPR004516">
    <property type="entry name" value="HisRS/HisZ"/>
</dbReference>
<evidence type="ECO:0000256" key="8">
    <source>
        <dbReference type="ARBA" id="ARBA00023146"/>
    </source>
</evidence>
<evidence type="ECO:0000313" key="13">
    <source>
        <dbReference type="EMBL" id="MBD7986975.1"/>
    </source>
</evidence>
<dbReference type="CDD" id="cd00859">
    <property type="entry name" value="HisRS_anticodon"/>
    <property type="match status" value="1"/>
</dbReference>
<dbReference type="PANTHER" id="PTHR11476">
    <property type="entry name" value="HISTIDYL-TRNA SYNTHETASE"/>
    <property type="match status" value="1"/>
</dbReference>
<reference evidence="13 14" key="1">
    <citation type="submission" date="2020-08" db="EMBL/GenBank/DDBJ databases">
        <title>A Genomic Blueprint of the Chicken Gut Microbiome.</title>
        <authorList>
            <person name="Gilroy R."/>
            <person name="Ravi A."/>
            <person name="Getino M."/>
            <person name="Pursley I."/>
            <person name="Horton D.L."/>
            <person name="Alikhan N.-F."/>
            <person name="Baker D."/>
            <person name="Gharbi K."/>
            <person name="Hall N."/>
            <person name="Watson M."/>
            <person name="Adriaenssens E.M."/>
            <person name="Foster-Nyarko E."/>
            <person name="Jarju S."/>
            <person name="Secka A."/>
            <person name="Antonio M."/>
            <person name="Oren A."/>
            <person name="Chaudhuri R."/>
            <person name="La Ragione R.M."/>
            <person name="Hildebrand F."/>
            <person name="Pallen M.J."/>
        </authorList>
    </citation>
    <scope>NUCLEOTIDE SEQUENCE [LARGE SCALE GENOMIC DNA]</scope>
    <source>
        <strain evidence="13 14">Sa2BVA3</strain>
    </source>
</reference>
<dbReference type="InterPro" id="IPR045864">
    <property type="entry name" value="aa-tRNA-synth_II/BPL/LPL"/>
</dbReference>
<evidence type="ECO:0000256" key="7">
    <source>
        <dbReference type="ARBA" id="ARBA00022917"/>
    </source>
</evidence>
<dbReference type="HAMAP" id="MF_00127">
    <property type="entry name" value="His_tRNA_synth"/>
    <property type="match status" value="1"/>
</dbReference>
<evidence type="ECO:0000256" key="1">
    <source>
        <dbReference type="ARBA" id="ARBA00008226"/>
    </source>
</evidence>
<evidence type="ECO:0000256" key="11">
    <source>
        <dbReference type="SAM" id="MobiDB-lite"/>
    </source>
</evidence>
<dbReference type="InterPro" id="IPR004154">
    <property type="entry name" value="Anticodon-bd"/>
</dbReference>
<dbReference type="EMBL" id="JACSQJ010000001">
    <property type="protein sequence ID" value="MBD7986975.1"/>
    <property type="molecule type" value="Genomic_DNA"/>
</dbReference>
<dbReference type="PIRSF" id="PIRSF001549">
    <property type="entry name" value="His-tRNA_synth"/>
    <property type="match status" value="1"/>
</dbReference>
<comment type="caution">
    <text evidence="13">The sequence shown here is derived from an EMBL/GenBank/DDBJ whole genome shotgun (WGS) entry which is preliminary data.</text>
</comment>
<keyword evidence="4 10" id="KW-0436">Ligase</keyword>
<dbReference type="CDD" id="cd00773">
    <property type="entry name" value="HisRS-like_core"/>
    <property type="match status" value="1"/>
</dbReference>
<dbReference type="Gene3D" id="3.40.50.800">
    <property type="entry name" value="Anticodon-binding domain"/>
    <property type="match status" value="1"/>
</dbReference>
<dbReference type="InterPro" id="IPR006195">
    <property type="entry name" value="aa-tRNA-synth_II"/>
</dbReference>
<accession>A0ABR8UG18</accession>
<keyword evidence="8 10" id="KW-0030">Aminoacyl-tRNA synthetase</keyword>
<protein>
    <recommendedName>
        <fullName evidence="10">Histidine--tRNA ligase</fullName>
        <ecNumber evidence="10">6.1.1.21</ecNumber>
    </recommendedName>
    <alternativeName>
        <fullName evidence="10">Histidyl-tRNA synthetase</fullName>
        <shortName evidence="10">HisRS</shortName>
    </alternativeName>
</protein>
<keyword evidence="6 10" id="KW-0067">ATP-binding</keyword>
<keyword evidence="14" id="KW-1185">Reference proteome</keyword>
<keyword evidence="5 10" id="KW-0547">Nucleotide-binding</keyword>
<dbReference type="InterPro" id="IPR041715">
    <property type="entry name" value="HisRS-like_core"/>
</dbReference>
<gene>
    <name evidence="10" type="primary">hisS</name>
    <name evidence="13" type="ORF">H9645_02895</name>
</gene>
<feature type="compositionally biased region" description="Low complexity" evidence="11">
    <location>
        <begin position="475"/>
        <end position="491"/>
    </location>
</feature>
<proteinExistence type="inferred from homology"/>
<dbReference type="InterPro" id="IPR036621">
    <property type="entry name" value="Anticodon-bd_dom_sf"/>
</dbReference>
<dbReference type="Pfam" id="PF03129">
    <property type="entry name" value="HGTP_anticodon"/>
    <property type="match status" value="1"/>
</dbReference>
<keyword evidence="3 10" id="KW-0963">Cytoplasm</keyword>
<sequence length="491" mass="53229">MIKPRTPPGVLELLPREQVAFQRMLDTIRRTFEAYGFLPVETPVFELSEVLLTKTGGETERQVYFVQSTGALEKVAGGDAGALPEMALRFDLTVPLARYVAEHEHDLAFPFRRYQMQRVYRGERAQRGRFREFYQCDIDVIGKDTLSPRFEAEVPAVINAVFEALGIGEFTIQLNHRKLLRGFFAGQGIGDEAQPLVLREIDKLDKRGEDAVRATLEGEGFGLAPEVAERLLAFSRIRSEGHDDALAKLAALGDGTPLFEEGRDELRALLGALKAMGVPESRYAINLSIARGLDYYTGMVYETTLTANPGIGSICSGGRYDDLAGHYTKSKLPGVGISIGLTRLFWQLREAGLVQAAESTVDALVALFDDTGLDDALALSQRLRAAGLNVETQLEARKLGKQFQYADRAGIRHVVVRGEDEVARGVATVKDLRGGEQFEVALDGLADSLLSRRGTIAHAATGEGAVSDGTSRPTSDGAAASSGPDSNGGTP</sequence>
<keyword evidence="7 10" id="KW-0648">Protein biosynthesis</keyword>
<dbReference type="EC" id="6.1.1.21" evidence="10"/>
<dbReference type="SUPFAM" id="SSF52954">
    <property type="entry name" value="Class II aaRS ABD-related"/>
    <property type="match status" value="1"/>
</dbReference>
<dbReference type="Gene3D" id="3.30.930.10">
    <property type="entry name" value="Bira Bifunctional Protein, Domain 2"/>
    <property type="match status" value="1"/>
</dbReference>
<comment type="subunit">
    <text evidence="2 10">Homodimer.</text>
</comment>
<feature type="region of interest" description="Disordered" evidence="11">
    <location>
        <begin position="460"/>
        <end position="491"/>
    </location>
</feature>
<dbReference type="InterPro" id="IPR033656">
    <property type="entry name" value="HisRS_anticodon"/>
</dbReference>
<evidence type="ECO:0000259" key="12">
    <source>
        <dbReference type="PROSITE" id="PS50862"/>
    </source>
</evidence>
<comment type="subcellular location">
    <subcellularLocation>
        <location evidence="10">Cytoplasm</location>
    </subcellularLocation>
</comment>
<dbReference type="NCBIfam" id="TIGR00442">
    <property type="entry name" value="hisS"/>
    <property type="match status" value="1"/>
</dbReference>
<evidence type="ECO:0000256" key="9">
    <source>
        <dbReference type="ARBA" id="ARBA00047639"/>
    </source>
</evidence>
<evidence type="ECO:0000256" key="5">
    <source>
        <dbReference type="ARBA" id="ARBA00022741"/>
    </source>
</evidence>
<feature type="domain" description="Aminoacyl-transfer RNA synthetases class-II family profile" evidence="12">
    <location>
        <begin position="22"/>
        <end position="344"/>
    </location>
</feature>
<evidence type="ECO:0000256" key="10">
    <source>
        <dbReference type="HAMAP-Rule" id="MF_00127"/>
    </source>
</evidence>
<dbReference type="InterPro" id="IPR015807">
    <property type="entry name" value="His-tRNA-ligase"/>
</dbReference>
<evidence type="ECO:0000313" key="14">
    <source>
        <dbReference type="Proteomes" id="UP000647183"/>
    </source>
</evidence>
<comment type="similarity">
    <text evidence="1 10">Belongs to the class-II aminoacyl-tRNA synthetase family.</text>
</comment>